<evidence type="ECO:0000313" key="9">
    <source>
        <dbReference type="Proteomes" id="UP000078284"/>
    </source>
</evidence>
<gene>
    <name evidence="8" type="ordered locus">AXX17_At1g72730</name>
</gene>
<dbReference type="Proteomes" id="UP000078284">
    <property type="component" value="Chromosome 1"/>
</dbReference>
<dbReference type="AlphaFoldDB" id="A0A178WGP3"/>
<name>A0A178WGP3_ARATH</name>
<dbReference type="GO" id="GO:0022857">
    <property type="term" value="F:transmembrane transporter activity"/>
    <property type="evidence" value="ECO:0007669"/>
    <property type="project" value="InterPro"/>
</dbReference>
<accession>A0A178WGP3</accession>
<evidence type="ECO:0000313" key="8">
    <source>
        <dbReference type="EMBL" id="OAP16921.1"/>
    </source>
</evidence>
<proteinExistence type="inferred from homology"/>
<evidence type="ECO:0000256" key="2">
    <source>
        <dbReference type="ARBA" id="ARBA00022448"/>
    </source>
</evidence>
<evidence type="ECO:0000256" key="4">
    <source>
        <dbReference type="ARBA" id="ARBA00022989"/>
    </source>
</evidence>
<reference evidence="9" key="1">
    <citation type="journal article" date="2016" name="Proc. Natl. Acad. Sci. U.S.A.">
        <title>Chromosome-level assembly of Arabidopsis thaliana Ler reveals the extent of translocation and inversion polymorphisms.</title>
        <authorList>
            <person name="Zapata L."/>
            <person name="Ding J."/>
            <person name="Willing E.M."/>
            <person name="Hartwig B."/>
            <person name="Bezdan D."/>
            <person name="Jiao W.B."/>
            <person name="Patel V."/>
            <person name="Velikkakam James G."/>
            <person name="Koornneef M."/>
            <person name="Ossowski S."/>
            <person name="Schneeberger K."/>
        </authorList>
    </citation>
    <scope>NUCLEOTIDE SEQUENCE [LARGE SCALE GENOMIC DNA]</scope>
    <source>
        <strain evidence="9">cv. Landsberg erecta</strain>
    </source>
</reference>
<dbReference type="InterPro" id="IPR044770">
    <property type="entry name" value="MFS_spinster-like"/>
</dbReference>
<keyword evidence="3 7" id="KW-0812">Transmembrane</keyword>
<evidence type="ECO:0000256" key="3">
    <source>
        <dbReference type="ARBA" id="ARBA00022692"/>
    </source>
</evidence>
<dbReference type="EMBL" id="LUHQ01000001">
    <property type="protein sequence ID" value="OAP16921.1"/>
    <property type="molecule type" value="Genomic_DNA"/>
</dbReference>
<comment type="similarity">
    <text evidence="6">Belongs to the major facilitator superfamily. Spinster (TC 2.A.1.49) family.</text>
</comment>
<dbReference type="PANTHER" id="PTHR23505">
    <property type="entry name" value="SPINSTER"/>
    <property type="match status" value="1"/>
</dbReference>
<dbReference type="InterPro" id="IPR036259">
    <property type="entry name" value="MFS_trans_sf"/>
</dbReference>
<organism evidence="8 9">
    <name type="scientific">Arabidopsis thaliana</name>
    <name type="common">Mouse-ear cress</name>
    <dbReference type="NCBI Taxonomy" id="3702"/>
    <lineage>
        <taxon>Eukaryota</taxon>
        <taxon>Viridiplantae</taxon>
        <taxon>Streptophyta</taxon>
        <taxon>Embryophyta</taxon>
        <taxon>Tracheophyta</taxon>
        <taxon>Spermatophyta</taxon>
        <taxon>Magnoliopsida</taxon>
        <taxon>eudicotyledons</taxon>
        <taxon>Gunneridae</taxon>
        <taxon>Pentapetalae</taxon>
        <taxon>rosids</taxon>
        <taxon>malvids</taxon>
        <taxon>Brassicales</taxon>
        <taxon>Brassicaceae</taxon>
        <taxon>Camelineae</taxon>
        <taxon>Arabidopsis</taxon>
    </lineage>
</organism>
<comment type="subcellular location">
    <subcellularLocation>
        <location evidence="1">Membrane</location>
        <topology evidence="1">Multi-pass membrane protein</topology>
    </subcellularLocation>
</comment>
<evidence type="ECO:0000256" key="5">
    <source>
        <dbReference type="ARBA" id="ARBA00023136"/>
    </source>
</evidence>
<dbReference type="ExpressionAtlas" id="A0A178WGP3">
    <property type="expression patterns" value="baseline and differential"/>
</dbReference>
<evidence type="ECO:0000256" key="1">
    <source>
        <dbReference type="ARBA" id="ARBA00004141"/>
    </source>
</evidence>
<dbReference type="InterPro" id="IPR011701">
    <property type="entry name" value="MFS"/>
</dbReference>
<keyword evidence="2" id="KW-0813">Transport</keyword>
<dbReference type="SUPFAM" id="SSF103473">
    <property type="entry name" value="MFS general substrate transporter"/>
    <property type="match status" value="1"/>
</dbReference>
<protein>
    <submittedName>
        <fullName evidence="8">UNE2</fullName>
    </submittedName>
</protein>
<sequence>MKAETMTLLLVNLAGIMERADESLLPGVYKEVGLALHTDPTGLGSLTLLRSMVQAACYPLAAYMAIRHNRAHVIALGAFLWSAATFLVAFSSTFFQVLSFFPQLRFMVWV</sequence>
<evidence type="ECO:0000256" key="7">
    <source>
        <dbReference type="SAM" id="Phobius"/>
    </source>
</evidence>
<feature type="transmembrane region" description="Helical" evidence="7">
    <location>
        <begin position="78"/>
        <end position="101"/>
    </location>
</feature>
<keyword evidence="5 7" id="KW-0472">Membrane</keyword>
<dbReference type="Pfam" id="PF07690">
    <property type="entry name" value="MFS_1"/>
    <property type="match status" value="1"/>
</dbReference>
<dbReference type="Gene3D" id="1.20.1250.20">
    <property type="entry name" value="MFS general substrate transporter like domains"/>
    <property type="match status" value="1"/>
</dbReference>
<evidence type="ECO:0000256" key="6">
    <source>
        <dbReference type="ARBA" id="ARBA00024338"/>
    </source>
</evidence>
<comment type="caution">
    <text evidence="8">The sequence shown here is derived from an EMBL/GenBank/DDBJ whole genome shotgun (WGS) entry which is preliminary data.</text>
</comment>
<keyword evidence="4 7" id="KW-1133">Transmembrane helix</keyword>
<dbReference type="PANTHER" id="PTHR23505:SF72">
    <property type="entry name" value="MAJOR FACILITATOR SUPERFAMILY (MFS) PROFILE DOMAIN-CONTAINING PROTEIN"/>
    <property type="match status" value="1"/>
</dbReference>
<dbReference type="GO" id="GO:0016020">
    <property type="term" value="C:membrane"/>
    <property type="evidence" value="ECO:0007669"/>
    <property type="project" value="UniProtKB-SubCell"/>
</dbReference>